<dbReference type="PANTHER" id="PTHR28152">
    <property type="entry name" value="HYDROXYACYL-THIOESTER DEHYDRATASE TYPE 2, MITOCHONDRIAL"/>
    <property type="match status" value="1"/>
</dbReference>
<dbReference type="GO" id="GO:0019171">
    <property type="term" value="F:(3R)-hydroxyacyl-[acyl-carrier-protein] dehydratase activity"/>
    <property type="evidence" value="ECO:0007669"/>
    <property type="project" value="TreeGrafter"/>
</dbReference>
<dbReference type="AlphaFoldDB" id="A0A250LGT8"/>
<protein>
    <submittedName>
        <fullName evidence="2">Acyl-CoA dehydrogenase</fullName>
    </submittedName>
</protein>
<sequence length="300" mass="32871">MHIEAVASLPEIPHVTTSSPQPPVPTSLDAWLGKTETLGDDITAFPLNALAATLDRPSPGDVVPPMWHWLYFLPVAPLAEVGPDGHPKRGGFLPPVPLPRRMWAGGRLTFHAPLRTGQRATRESTIENIEDKTGRSGRLVFVTVQHRIECDGALCVEEEHDIVYRDAPQPGSPAPKPVAAPEGETWSRSVAADAVMLFRYSALTFNGHRIHYDRSYVTQEEGYPGLVVHGPLIATLLVDLVHRERPDATLASFAFRAVRPTFDGEPFTLCGKPSDDGQTIELWAKDRDGWLTMQATATLA</sequence>
<feature type="domain" description="FAS1-like dehydratase" evidence="1">
    <location>
        <begin position="94"/>
        <end position="152"/>
    </location>
</feature>
<dbReference type="InterPro" id="IPR029069">
    <property type="entry name" value="HotDog_dom_sf"/>
</dbReference>
<dbReference type="InterPro" id="IPR052741">
    <property type="entry name" value="Mitochondrial_HTD2"/>
</dbReference>
<organism evidence="2">
    <name type="scientific">Burkholderia contaminans</name>
    <dbReference type="NCBI Taxonomy" id="488447"/>
    <lineage>
        <taxon>Bacteria</taxon>
        <taxon>Pseudomonadati</taxon>
        <taxon>Pseudomonadota</taxon>
        <taxon>Betaproteobacteria</taxon>
        <taxon>Burkholderiales</taxon>
        <taxon>Burkholderiaceae</taxon>
        <taxon>Burkholderia</taxon>
        <taxon>Burkholderia cepacia complex</taxon>
    </lineage>
</organism>
<dbReference type="Gene3D" id="3.10.129.10">
    <property type="entry name" value="Hotdog Thioesterase"/>
    <property type="match status" value="1"/>
</dbReference>
<dbReference type="SUPFAM" id="SSF54637">
    <property type="entry name" value="Thioesterase/thiol ester dehydrase-isomerase"/>
    <property type="match status" value="2"/>
</dbReference>
<evidence type="ECO:0000259" key="1">
    <source>
        <dbReference type="Pfam" id="PF13452"/>
    </source>
</evidence>
<accession>A0A250LGT8</accession>
<proteinExistence type="predicted"/>
<reference evidence="2" key="2">
    <citation type="journal article" date="2017" name="Genome Announc.">
        <title>High-Quality Draft Genome Sequence of Burkholderia contaminans CH-1, a Gram-Negative Bacterium That Metabolizes 2-Azahypoxanthine, a Plant Growth-Regulating Compound.</title>
        <authorList>
            <person name="Choi J.-H."/>
            <person name="Sugiura H."/>
            <person name="Moriuchi R."/>
            <person name="Kawagishi H."/>
            <person name="Dohra H."/>
        </authorList>
    </citation>
    <scope>NUCLEOTIDE SEQUENCE</scope>
    <source>
        <strain evidence="2">CH-1</strain>
    </source>
</reference>
<dbReference type="Pfam" id="PF13452">
    <property type="entry name" value="FAS1_DH_region"/>
    <property type="match status" value="1"/>
</dbReference>
<evidence type="ECO:0000313" key="2">
    <source>
        <dbReference type="EMBL" id="BBA43806.1"/>
    </source>
</evidence>
<reference evidence="2" key="1">
    <citation type="journal article" date="2016" name="Biosci. Biotechnol. Biochem.">
        <title>Bioconversion of AHX to AOH by resting cells of Burkholderia contaminans CH-1.</title>
        <authorList>
            <person name="Choi J.H."/>
            <person name="Kikuchi A."/>
            <person name="Pumkaeo P."/>
            <person name="Hirai H."/>
            <person name="Tokuyama S."/>
            <person name="Kawagishi H."/>
        </authorList>
    </citation>
    <scope>NUCLEOTIDE SEQUENCE</scope>
    <source>
        <strain evidence="2">CH-1</strain>
    </source>
</reference>
<gene>
    <name evidence="2" type="ORF">BCCH1_63080</name>
</gene>
<dbReference type="InterPro" id="IPR039569">
    <property type="entry name" value="FAS1-like_DH_region"/>
</dbReference>
<name>A0A250LGT8_9BURK</name>
<dbReference type="PANTHER" id="PTHR28152:SF1">
    <property type="entry name" value="HYDROXYACYL-THIOESTER DEHYDRATASE TYPE 2, MITOCHONDRIAL"/>
    <property type="match status" value="1"/>
</dbReference>
<dbReference type="EMBL" id="AP018359">
    <property type="protein sequence ID" value="BBA43806.1"/>
    <property type="molecule type" value="Genomic_DNA"/>
</dbReference>